<dbReference type="SUPFAM" id="SSF56112">
    <property type="entry name" value="Protein kinase-like (PK-like)"/>
    <property type="match status" value="1"/>
</dbReference>
<protein>
    <submittedName>
        <fullName evidence="1">Kinase-like domain-containing protein</fullName>
    </submittedName>
</protein>
<dbReference type="GeneID" id="39599266"/>
<proteinExistence type="predicted"/>
<keyword evidence="1" id="KW-0418">Kinase</keyword>
<dbReference type="RefSeq" id="XP_028487942.1">
    <property type="nucleotide sequence ID" value="XM_028629989.1"/>
</dbReference>
<dbReference type="VEuPathDB" id="FungiDB:C8Q69DRAFT_458466"/>
<dbReference type="GO" id="GO:0016301">
    <property type="term" value="F:kinase activity"/>
    <property type="evidence" value="ECO:0007669"/>
    <property type="project" value="UniProtKB-KW"/>
</dbReference>
<name>A0A443I2M3_BYSSP</name>
<evidence type="ECO:0000313" key="1">
    <source>
        <dbReference type="EMBL" id="RWQ98297.1"/>
    </source>
</evidence>
<dbReference type="STRING" id="264951.A0A443I2M3"/>
<reference evidence="1 2" key="1">
    <citation type="journal article" date="2018" name="Front. Microbiol.">
        <title>Genomic and genetic insights into a cosmopolitan fungus, Paecilomyces variotii (Eurotiales).</title>
        <authorList>
            <person name="Urquhart A.S."/>
            <person name="Mondo S.J."/>
            <person name="Makela M.R."/>
            <person name="Hane J.K."/>
            <person name="Wiebenga A."/>
            <person name="He G."/>
            <person name="Mihaltcheva S."/>
            <person name="Pangilinan J."/>
            <person name="Lipzen A."/>
            <person name="Barry K."/>
            <person name="de Vries R.P."/>
            <person name="Grigoriev I.V."/>
            <person name="Idnurm A."/>
        </authorList>
    </citation>
    <scope>NUCLEOTIDE SEQUENCE [LARGE SCALE GENOMIC DNA]</scope>
    <source>
        <strain evidence="1 2">CBS 101075</strain>
    </source>
</reference>
<dbReference type="AlphaFoldDB" id="A0A443I2M3"/>
<comment type="caution">
    <text evidence="1">The sequence shown here is derived from an EMBL/GenBank/DDBJ whole genome shotgun (WGS) entry which is preliminary data.</text>
</comment>
<dbReference type="Proteomes" id="UP000283841">
    <property type="component" value="Unassembled WGS sequence"/>
</dbReference>
<accession>A0A443I2M3</accession>
<dbReference type="Gene3D" id="3.90.1200.10">
    <property type="match status" value="1"/>
</dbReference>
<sequence length="364" mass="40852">MSTAIWKEISNTPYACSSLTRLTGGTGNFVYRGTLSHPLQDGTRTVVIKHAEDYVASQPEFKLSTTRCRAEEYMLNALNDLPKQVEANVSVKSPRLFHFNQQTNTHIMEDLPNALDLKTFLRSSAASALSEPSATAIGHAIGKWLASFHTWGSAPERSDLVVEIQKNQLMKELKYQINYEVLMQTIDNFPDILEASRGVFEKVKGLAKEELERKKDEDGIGLIHGDFWTGNILLPNASNPDESPVTIFITDWELSQVCSRALDLGQMIAELYELKHFKDIDAGVWILQGFVAGYHLPLSDEVAFRTAIHVGVHLVCWGSRVPDWGTQEQVRDLVKIGRDFIVKGWEKDRKWFEGGVLGCLFGGR</sequence>
<keyword evidence="1" id="KW-0808">Transferase</keyword>
<keyword evidence="2" id="KW-1185">Reference proteome</keyword>
<dbReference type="Pfam" id="PF02958">
    <property type="entry name" value="EcKL"/>
    <property type="match status" value="1"/>
</dbReference>
<dbReference type="EMBL" id="RCNU01000002">
    <property type="protein sequence ID" value="RWQ98297.1"/>
    <property type="molecule type" value="Genomic_DNA"/>
</dbReference>
<organism evidence="1 2">
    <name type="scientific">Byssochlamys spectabilis</name>
    <name type="common">Paecilomyces variotii</name>
    <dbReference type="NCBI Taxonomy" id="264951"/>
    <lineage>
        <taxon>Eukaryota</taxon>
        <taxon>Fungi</taxon>
        <taxon>Dikarya</taxon>
        <taxon>Ascomycota</taxon>
        <taxon>Pezizomycotina</taxon>
        <taxon>Eurotiomycetes</taxon>
        <taxon>Eurotiomycetidae</taxon>
        <taxon>Eurotiales</taxon>
        <taxon>Thermoascaceae</taxon>
        <taxon>Paecilomyces</taxon>
    </lineage>
</organism>
<evidence type="ECO:0000313" key="2">
    <source>
        <dbReference type="Proteomes" id="UP000283841"/>
    </source>
</evidence>
<dbReference type="InterPro" id="IPR004119">
    <property type="entry name" value="EcKL"/>
</dbReference>
<dbReference type="InterPro" id="IPR011009">
    <property type="entry name" value="Kinase-like_dom_sf"/>
</dbReference>
<gene>
    <name evidence="1" type="ORF">C8Q69DRAFT_458466</name>
</gene>
<dbReference type="Gene3D" id="3.30.200.20">
    <property type="entry name" value="Phosphorylase Kinase, domain 1"/>
    <property type="match status" value="1"/>
</dbReference>